<comment type="cofactor">
    <cofactor evidence="10">
        <name>Zn(2+)</name>
        <dbReference type="ChEBI" id="CHEBI:29105"/>
    </cofactor>
</comment>
<dbReference type="EMBL" id="LN681225">
    <property type="protein sequence ID" value="CEK10039.1"/>
    <property type="molecule type" value="Genomic_DNA"/>
</dbReference>
<feature type="domain" description="Peptidase M4 C-terminal" evidence="12">
    <location>
        <begin position="408"/>
        <end position="559"/>
    </location>
</feature>
<dbReference type="SUPFAM" id="SSF55486">
    <property type="entry name" value="Metalloproteases ('zincins'), catalytic domain"/>
    <property type="match status" value="1"/>
</dbReference>
<dbReference type="GO" id="GO:0005576">
    <property type="term" value="C:extracellular region"/>
    <property type="evidence" value="ECO:0007669"/>
    <property type="project" value="UniProtKB-SubCell"/>
</dbReference>
<dbReference type="GO" id="GO:0046872">
    <property type="term" value="F:metal ion binding"/>
    <property type="evidence" value="ECO:0007669"/>
    <property type="project" value="UniProtKB-UniRule"/>
</dbReference>
<dbReference type="InterPro" id="IPR011096">
    <property type="entry name" value="FTP_domain"/>
</dbReference>
<gene>
    <name evidence="14" type="ORF">LHA_0976</name>
</gene>
<evidence type="ECO:0000256" key="6">
    <source>
        <dbReference type="ARBA" id="ARBA00022833"/>
    </source>
</evidence>
<dbReference type="AlphaFoldDB" id="A0A0A8UTE8"/>
<dbReference type="InterPro" id="IPR027268">
    <property type="entry name" value="Peptidase_M4/M1_CTD_sf"/>
</dbReference>
<dbReference type="InterPro" id="IPR013856">
    <property type="entry name" value="Peptidase_M4_domain"/>
</dbReference>
<dbReference type="Pfam" id="PF07504">
    <property type="entry name" value="FTP"/>
    <property type="match status" value="1"/>
</dbReference>
<feature type="chain" id="PRO_5023060864" description="Neutral metalloproteinase" evidence="10">
    <location>
        <begin position="23"/>
        <end position="569"/>
    </location>
</feature>
<keyword evidence="6 10" id="KW-0862">Zinc</keyword>
<keyword evidence="10" id="KW-0964">Secreted</keyword>
<keyword evidence="5 10" id="KW-0378">Hydrolase</keyword>
<dbReference type="PRINTS" id="PR00730">
    <property type="entry name" value="THERMOLYSIN"/>
</dbReference>
<evidence type="ECO:0000256" key="8">
    <source>
        <dbReference type="ARBA" id="ARBA00023145"/>
    </source>
</evidence>
<proteinExistence type="inferred from homology"/>
<dbReference type="InterPro" id="IPR001570">
    <property type="entry name" value="Peptidase_M4_C_domain"/>
</dbReference>
<dbReference type="InterPro" id="IPR050728">
    <property type="entry name" value="Zinc_Metalloprotease_M4"/>
</dbReference>
<dbReference type="Pfam" id="PF02868">
    <property type="entry name" value="Peptidase_M4_C"/>
    <property type="match status" value="1"/>
</dbReference>
<keyword evidence="15" id="KW-1185">Reference proteome</keyword>
<keyword evidence="3" id="KW-0479">Metal-binding</keyword>
<evidence type="ECO:0000256" key="9">
    <source>
        <dbReference type="PIRSR" id="PIRSR623612-1"/>
    </source>
</evidence>
<dbReference type="PATRIC" id="fig|449.7.peg.3056"/>
<comment type="similarity">
    <text evidence="1 10">Belongs to the peptidase M4 family.</text>
</comment>
<evidence type="ECO:0000313" key="15">
    <source>
        <dbReference type="Proteomes" id="UP000032803"/>
    </source>
</evidence>
<keyword evidence="8" id="KW-0865">Zymogen</keyword>
<comment type="function">
    <text evidence="10">Extracellular zinc metalloprotease.</text>
</comment>
<dbReference type="KEGG" id="lha:LHA_0976"/>
<dbReference type="Proteomes" id="UP000032803">
    <property type="component" value="Chromosome I"/>
</dbReference>
<dbReference type="HOGENOM" id="CLU_008590_4_2_6"/>
<dbReference type="Gene3D" id="1.10.390.10">
    <property type="entry name" value="Neutral Protease Domain 2"/>
    <property type="match status" value="1"/>
</dbReference>
<dbReference type="EC" id="3.4.24.-" evidence="10"/>
<dbReference type="GO" id="GO:0004222">
    <property type="term" value="F:metalloendopeptidase activity"/>
    <property type="evidence" value="ECO:0007669"/>
    <property type="project" value="UniProtKB-UniRule"/>
</dbReference>
<keyword evidence="4 10" id="KW-0732">Signal</keyword>
<dbReference type="InterPro" id="IPR023612">
    <property type="entry name" value="Peptidase_M4"/>
</dbReference>
<dbReference type="Gene3D" id="3.10.450.40">
    <property type="match status" value="1"/>
</dbReference>
<evidence type="ECO:0000259" key="13">
    <source>
        <dbReference type="Pfam" id="PF07504"/>
    </source>
</evidence>
<dbReference type="STRING" id="449.LHA_0976"/>
<feature type="active site" description="Proton donor" evidence="9">
    <location>
        <position position="487"/>
    </location>
</feature>
<reference evidence="15" key="1">
    <citation type="submission" date="2014-09" db="EMBL/GenBank/DDBJ databases">
        <authorList>
            <person name="Gomez-Valero L."/>
        </authorList>
    </citation>
    <scope>NUCLEOTIDE SEQUENCE [LARGE SCALE GENOMIC DNA]</scope>
    <source>
        <strain evidence="15">ATCC35250</strain>
    </source>
</reference>
<dbReference type="PANTHER" id="PTHR33794">
    <property type="entry name" value="BACILLOLYSIN"/>
    <property type="match status" value="1"/>
</dbReference>
<evidence type="ECO:0000256" key="2">
    <source>
        <dbReference type="ARBA" id="ARBA00022670"/>
    </source>
</evidence>
<evidence type="ECO:0000259" key="11">
    <source>
        <dbReference type="Pfam" id="PF01447"/>
    </source>
</evidence>
<feature type="signal peptide" evidence="10">
    <location>
        <begin position="1"/>
        <end position="22"/>
    </location>
</feature>
<evidence type="ECO:0000256" key="4">
    <source>
        <dbReference type="ARBA" id="ARBA00022729"/>
    </source>
</evidence>
<keyword evidence="2 10" id="KW-0645">Protease</keyword>
<name>A0A0A8UTE8_LEGHA</name>
<sequence length="569" mass="63213">MKLGKTIIAVYAGLFTIPQGYAATMETVWGNIASQTELLSAFSLVQKSTIPTGLTLPEASTTKSENTLQFVKGHRDSFDVSHARYNQYYQDIPVWAAQVIYHTPKQGLNNTVTGQLVKDIAQDIPQLDAKLSVDNAKDIAQRHSPGSQNMVVKKIIYLKNKSHKAVMAYLVSYAANKNKMPSLPHFIIDANTGEILRFWDGLQTGSEIGQGYGGFTFSNLKYRPGRYQFGVVRSGIKTLNKLNITFKSGVCYATNFVFSVINLKNKSVNSLPFELPVSSLDAKNYRLNPFSYPCSAPNYRNVSDNNSAPVNGGWSPVNDVIFFVKKAYDMYIVKYNVASPIEHKQLRLYTHIDDYDNAFACSPACMRDSGINGPQQLVFGNGGVDDAPYTDIGTSGHEFAHIVTDNFSELVYDGQSGGINESFSDMAEFALKSYLKAQYPWIWDGKDWTIGLETSKVKKPLRYMNNPPLDGDSIDDARDYYSGLDVHHSSGVFNKAFYLLSVTSGWSVDKAFRVMLDANMNYWTPRTSFNRAACGVIQAAKQRGYKYQDVISAFNRVGVFCGSEAPLIG</sequence>
<accession>A0A0A8UTE8</accession>
<dbReference type="Gene3D" id="3.10.450.490">
    <property type="match status" value="1"/>
</dbReference>
<feature type="domain" description="FTP" evidence="13">
    <location>
        <begin position="67"/>
        <end position="110"/>
    </location>
</feature>
<organism evidence="14 15">
    <name type="scientific">Legionella hackeliae</name>
    <dbReference type="NCBI Taxonomy" id="449"/>
    <lineage>
        <taxon>Bacteria</taxon>
        <taxon>Pseudomonadati</taxon>
        <taxon>Pseudomonadota</taxon>
        <taxon>Gammaproteobacteria</taxon>
        <taxon>Legionellales</taxon>
        <taxon>Legionellaceae</taxon>
        <taxon>Legionella</taxon>
    </lineage>
</organism>
<feature type="active site" evidence="9">
    <location>
        <position position="398"/>
    </location>
</feature>
<dbReference type="GO" id="GO:0006508">
    <property type="term" value="P:proteolysis"/>
    <property type="evidence" value="ECO:0007669"/>
    <property type="project" value="UniProtKB-KW"/>
</dbReference>
<dbReference type="PANTHER" id="PTHR33794:SF1">
    <property type="entry name" value="BACILLOLYSIN"/>
    <property type="match status" value="1"/>
</dbReference>
<dbReference type="Gene3D" id="3.10.170.10">
    <property type="match status" value="1"/>
</dbReference>
<feature type="domain" description="Peptidase M4" evidence="11">
    <location>
        <begin position="241"/>
        <end position="404"/>
    </location>
</feature>
<dbReference type="CDD" id="cd09597">
    <property type="entry name" value="M4_TLP"/>
    <property type="match status" value="1"/>
</dbReference>
<evidence type="ECO:0000256" key="1">
    <source>
        <dbReference type="ARBA" id="ARBA00009388"/>
    </source>
</evidence>
<evidence type="ECO:0000256" key="5">
    <source>
        <dbReference type="ARBA" id="ARBA00022801"/>
    </source>
</evidence>
<protein>
    <recommendedName>
        <fullName evidence="10">Neutral metalloproteinase</fullName>
        <ecNumber evidence="10">3.4.24.-</ecNumber>
    </recommendedName>
</protein>
<evidence type="ECO:0000313" key="14">
    <source>
        <dbReference type="EMBL" id="CEK10039.1"/>
    </source>
</evidence>
<evidence type="ECO:0000256" key="10">
    <source>
        <dbReference type="RuleBase" id="RU366073"/>
    </source>
</evidence>
<comment type="subcellular location">
    <subcellularLocation>
        <location evidence="10">Secreted</location>
    </subcellularLocation>
</comment>
<evidence type="ECO:0000256" key="7">
    <source>
        <dbReference type="ARBA" id="ARBA00023049"/>
    </source>
</evidence>
<dbReference type="RefSeq" id="WP_052673585.1">
    <property type="nucleotide sequence ID" value="NZ_LN681225.1"/>
</dbReference>
<evidence type="ECO:0000256" key="3">
    <source>
        <dbReference type="ARBA" id="ARBA00022723"/>
    </source>
</evidence>
<dbReference type="OrthoDB" id="5378341at2"/>
<evidence type="ECO:0000259" key="12">
    <source>
        <dbReference type="Pfam" id="PF02868"/>
    </source>
</evidence>
<dbReference type="Pfam" id="PF01447">
    <property type="entry name" value="Peptidase_M4"/>
    <property type="match status" value="1"/>
</dbReference>
<keyword evidence="7 10" id="KW-0482">Metalloprotease</keyword>